<organism evidence="8 9">
    <name type="scientific">Coccomyxa subellipsoidea</name>
    <dbReference type="NCBI Taxonomy" id="248742"/>
    <lineage>
        <taxon>Eukaryota</taxon>
        <taxon>Viridiplantae</taxon>
        <taxon>Chlorophyta</taxon>
        <taxon>core chlorophytes</taxon>
        <taxon>Trebouxiophyceae</taxon>
        <taxon>Trebouxiophyceae incertae sedis</taxon>
        <taxon>Coccomyxaceae</taxon>
        <taxon>Coccomyxa</taxon>
    </lineage>
</organism>
<evidence type="ECO:0000313" key="9">
    <source>
        <dbReference type="Proteomes" id="UP001491310"/>
    </source>
</evidence>
<feature type="transmembrane region" description="Helical" evidence="6">
    <location>
        <begin position="56"/>
        <end position="73"/>
    </location>
</feature>
<dbReference type="Pfam" id="PF03151">
    <property type="entry name" value="TPT"/>
    <property type="match status" value="1"/>
</dbReference>
<comment type="subcellular location">
    <subcellularLocation>
        <location evidence="1">Membrane</location>
        <topology evidence="1">Multi-pass membrane protein</topology>
    </subcellularLocation>
</comment>
<feature type="domain" description="Sugar phosphate transporter" evidence="7">
    <location>
        <begin position="56"/>
        <end position="363"/>
    </location>
</feature>
<feature type="transmembrane region" description="Helical" evidence="6">
    <location>
        <begin position="186"/>
        <end position="203"/>
    </location>
</feature>
<evidence type="ECO:0000256" key="6">
    <source>
        <dbReference type="SAM" id="Phobius"/>
    </source>
</evidence>
<reference evidence="8 9" key="1">
    <citation type="journal article" date="2024" name="Nat. Commun.">
        <title>Phylogenomics reveals the evolutionary origins of lichenization in chlorophyte algae.</title>
        <authorList>
            <person name="Puginier C."/>
            <person name="Libourel C."/>
            <person name="Otte J."/>
            <person name="Skaloud P."/>
            <person name="Haon M."/>
            <person name="Grisel S."/>
            <person name="Petersen M."/>
            <person name="Berrin J.G."/>
            <person name="Delaux P.M."/>
            <person name="Dal Grande F."/>
            <person name="Keller J."/>
        </authorList>
    </citation>
    <scope>NUCLEOTIDE SEQUENCE [LARGE SCALE GENOMIC DNA]</scope>
    <source>
        <strain evidence="8 9">SAG 216-7</strain>
    </source>
</reference>
<dbReference type="EMBL" id="JALJOT010000005">
    <property type="protein sequence ID" value="KAK9915304.1"/>
    <property type="molecule type" value="Genomic_DNA"/>
</dbReference>
<feature type="transmembrane region" description="Helical" evidence="6">
    <location>
        <begin position="248"/>
        <end position="269"/>
    </location>
</feature>
<keyword evidence="3 6" id="KW-1133">Transmembrane helix</keyword>
<dbReference type="Proteomes" id="UP001491310">
    <property type="component" value="Unassembled WGS sequence"/>
</dbReference>
<feature type="transmembrane region" description="Helical" evidence="6">
    <location>
        <begin position="289"/>
        <end position="307"/>
    </location>
</feature>
<protein>
    <recommendedName>
        <fullName evidence="7">Sugar phosphate transporter domain-containing protein</fullName>
    </recommendedName>
</protein>
<gene>
    <name evidence="8" type="ORF">WJX75_007302</name>
</gene>
<evidence type="ECO:0000256" key="4">
    <source>
        <dbReference type="ARBA" id="ARBA00023136"/>
    </source>
</evidence>
<feature type="region of interest" description="Disordered" evidence="5">
    <location>
        <begin position="397"/>
        <end position="452"/>
    </location>
</feature>
<feature type="transmembrane region" description="Helical" evidence="6">
    <location>
        <begin position="158"/>
        <end position="179"/>
    </location>
</feature>
<dbReference type="PANTHER" id="PTHR11132">
    <property type="entry name" value="SOLUTE CARRIER FAMILY 35"/>
    <property type="match status" value="1"/>
</dbReference>
<feature type="region of interest" description="Disordered" evidence="5">
    <location>
        <begin position="1"/>
        <end position="38"/>
    </location>
</feature>
<accession>A0ABR2YV90</accession>
<feature type="transmembrane region" description="Helical" evidence="6">
    <location>
        <begin position="128"/>
        <end position="146"/>
    </location>
</feature>
<dbReference type="InterPro" id="IPR004853">
    <property type="entry name" value="Sugar_P_trans_dom"/>
</dbReference>
<evidence type="ECO:0000313" key="8">
    <source>
        <dbReference type="EMBL" id="KAK9915304.1"/>
    </source>
</evidence>
<comment type="caution">
    <text evidence="8">The sequence shown here is derived from an EMBL/GenBank/DDBJ whole genome shotgun (WGS) entry which is preliminary data.</text>
</comment>
<name>A0ABR2YV90_9CHLO</name>
<feature type="transmembrane region" description="Helical" evidence="6">
    <location>
        <begin position="319"/>
        <end position="340"/>
    </location>
</feature>
<feature type="transmembrane region" description="Helical" evidence="6">
    <location>
        <begin position="93"/>
        <end position="116"/>
    </location>
</feature>
<sequence>MNDRSSRENGDKELQPILEEEEEEEESKPQSPHETTRSRLRNLAHNSIFRTAAKNLALICTWYFFSTLLSLWNRTLLGKGHGVLGKGAFPAPMLMSSLQFAAQIVMAKAVLSAGIVKRQKPAELTWKEFFVHVVPNGAATGLDIGLSNFSLSLITLSFYTMCKSTTPVFLLGFCFLWGIERPSWNLALVVVIISFGLGLLVAGETDFNLAGFVIVMVASALSGLRWTITQVLLQGNDAHGTGASGGPVEVLLALMPVMSVTVAILSLVIERLWIVLPGSPYFDSIQSLASTTMLMLFGGTIAFFMVWTEFTVIAETSALTFMVAGTFKEIVTVMAAVTFLGESFSFINGVGLVVLIMGVALFNYNKYQKILSGQAPGSRKPASVPAKDSLDDVESARLVNGGPRLPVGASPRASPRAGLSASLELSSHRSLQHPGGNAPNPRSSLGGPGPVQ</sequence>
<proteinExistence type="predicted"/>
<dbReference type="InterPro" id="IPR050186">
    <property type="entry name" value="TPT_transporter"/>
</dbReference>
<evidence type="ECO:0000256" key="3">
    <source>
        <dbReference type="ARBA" id="ARBA00022989"/>
    </source>
</evidence>
<evidence type="ECO:0000256" key="1">
    <source>
        <dbReference type="ARBA" id="ARBA00004141"/>
    </source>
</evidence>
<keyword evidence="2 6" id="KW-0812">Transmembrane</keyword>
<feature type="transmembrane region" description="Helical" evidence="6">
    <location>
        <begin position="346"/>
        <end position="364"/>
    </location>
</feature>
<keyword evidence="9" id="KW-1185">Reference proteome</keyword>
<evidence type="ECO:0000259" key="7">
    <source>
        <dbReference type="Pfam" id="PF03151"/>
    </source>
</evidence>
<keyword evidence="4 6" id="KW-0472">Membrane</keyword>
<feature type="compositionally biased region" description="Basic and acidic residues" evidence="5">
    <location>
        <begin position="1"/>
        <end position="14"/>
    </location>
</feature>
<feature type="transmembrane region" description="Helical" evidence="6">
    <location>
        <begin position="209"/>
        <end position="228"/>
    </location>
</feature>
<evidence type="ECO:0000256" key="5">
    <source>
        <dbReference type="SAM" id="MobiDB-lite"/>
    </source>
</evidence>
<evidence type="ECO:0000256" key="2">
    <source>
        <dbReference type="ARBA" id="ARBA00022692"/>
    </source>
</evidence>